<feature type="non-terminal residue" evidence="3">
    <location>
        <position position="419"/>
    </location>
</feature>
<comment type="caution">
    <text evidence="3">The sequence shown here is derived from an EMBL/GenBank/DDBJ whole genome shotgun (WGS) entry which is preliminary data.</text>
</comment>
<keyword evidence="3" id="KW-0808">Transferase</keyword>
<feature type="transmembrane region" description="Helical" evidence="2">
    <location>
        <begin position="284"/>
        <end position="305"/>
    </location>
</feature>
<dbReference type="InterPro" id="IPR029063">
    <property type="entry name" value="SAM-dependent_MTases_sf"/>
</dbReference>
<dbReference type="GO" id="GO:0008168">
    <property type="term" value="F:methyltransferase activity"/>
    <property type="evidence" value="ECO:0007669"/>
    <property type="project" value="UniProtKB-KW"/>
</dbReference>
<dbReference type="Pfam" id="PF01564">
    <property type="entry name" value="Spermine_synth"/>
    <property type="match status" value="1"/>
</dbReference>
<feature type="transmembrane region" description="Helical" evidence="2">
    <location>
        <begin position="370"/>
        <end position="389"/>
    </location>
</feature>
<feature type="transmembrane region" description="Helical" evidence="2">
    <location>
        <begin position="317"/>
        <end position="337"/>
    </location>
</feature>
<dbReference type="CDD" id="cd02440">
    <property type="entry name" value="AdoMet_MTases"/>
    <property type="match status" value="1"/>
</dbReference>
<dbReference type="GO" id="GO:0006596">
    <property type="term" value="P:polyamine biosynthetic process"/>
    <property type="evidence" value="ECO:0007669"/>
    <property type="project" value="UniProtKB-KW"/>
</dbReference>
<dbReference type="Gene3D" id="3.40.50.150">
    <property type="entry name" value="Vaccinia Virus protein VP39"/>
    <property type="match status" value="1"/>
</dbReference>
<evidence type="ECO:0000313" key="4">
    <source>
        <dbReference type="Proteomes" id="UP000319771"/>
    </source>
</evidence>
<gene>
    <name evidence="3" type="ORF">E6K81_05790</name>
</gene>
<dbReference type="AlphaFoldDB" id="A0A538UAW1"/>
<keyword evidence="1" id="KW-0620">Polyamine biosynthesis</keyword>
<keyword evidence="2" id="KW-1133">Transmembrane helix</keyword>
<keyword evidence="3" id="KW-0489">Methyltransferase</keyword>
<dbReference type="SUPFAM" id="SSF53335">
    <property type="entry name" value="S-adenosyl-L-methionine-dependent methyltransferases"/>
    <property type="match status" value="1"/>
</dbReference>
<dbReference type="Proteomes" id="UP000319771">
    <property type="component" value="Unassembled WGS sequence"/>
</dbReference>
<organism evidence="3 4">
    <name type="scientific">Eiseniibacteriota bacterium</name>
    <dbReference type="NCBI Taxonomy" id="2212470"/>
    <lineage>
        <taxon>Bacteria</taxon>
        <taxon>Candidatus Eiseniibacteriota</taxon>
    </lineage>
</organism>
<evidence type="ECO:0000313" key="3">
    <source>
        <dbReference type="EMBL" id="TMQ73026.1"/>
    </source>
</evidence>
<name>A0A538UAW1_UNCEI</name>
<dbReference type="GO" id="GO:0032259">
    <property type="term" value="P:methylation"/>
    <property type="evidence" value="ECO:0007669"/>
    <property type="project" value="UniProtKB-KW"/>
</dbReference>
<accession>A0A538UAW1</accession>
<evidence type="ECO:0000256" key="2">
    <source>
        <dbReference type="SAM" id="Phobius"/>
    </source>
</evidence>
<dbReference type="PANTHER" id="PTHR43317">
    <property type="entry name" value="THERMOSPERMINE SYNTHASE ACAULIS5"/>
    <property type="match status" value="1"/>
</dbReference>
<evidence type="ECO:0000256" key="1">
    <source>
        <dbReference type="ARBA" id="ARBA00023115"/>
    </source>
</evidence>
<feature type="transmembrane region" description="Helical" evidence="2">
    <location>
        <begin position="343"/>
        <end position="363"/>
    </location>
</feature>
<keyword evidence="2" id="KW-0812">Transmembrane</keyword>
<keyword evidence="2" id="KW-0472">Membrane</keyword>
<feature type="transmembrane region" description="Helical" evidence="2">
    <location>
        <begin position="395"/>
        <end position="416"/>
    </location>
</feature>
<protein>
    <submittedName>
        <fullName evidence="3">Methyltransferase domain-containing protein</fullName>
    </submittedName>
</protein>
<dbReference type="EMBL" id="VBPB01000084">
    <property type="protein sequence ID" value="TMQ73026.1"/>
    <property type="molecule type" value="Genomic_DNA"/>
</dbReference>
<dbReference type="PANTHER" id="PTHR43317:SF1">
    <property type="entry name" value="THERMOSPERMINE SYNTHASE ACAULIS5"/>
    <property type="match status" value="1"/>
</dbReference>
<sequence>MWGAALIIVSAVAVAPHVGETIWSPYQKLVGQPIALRAVPAGPEIAGYLVDISDVFYQVAVDLRPEAVARAGGNPFPHYDEAFRALPHPINRVLIVGAGTGNDVAAALRAGATAVDAVDIDPAIVSLGRRYHPERPYADPRVRVIIDDARAAFRRLPAGTYDAVVFGLLDSHTQLGISSVRLDNYVFTEESFQEARRLVRPGGRIVVTAATFRDWFRMRFVRILEAACGSAVQTREVPESAWITYDCQVDGAVSQPGSTDVRAAAVPTDDWPFLYLPERAVPRAYVLVVILLAFGSVAFIRRYALSPARFSAYHGHLFFLGSAFLLMEVYAINRLALLFGTTWVVSAVAIIVVLTLIVAANLTVTLATRLPYSLAYAGLFAGLALSYSLNPEVVLGRGISFSIAYSFAALLPVYFAGLV</sequence>
<reference evidence="3 4" key="1">
    <citation type="journal article" date="2019" name="Nat. Microbiol.">
        <title>Mediterranean grassland soil C-N compound turnover is dependent on rainfall and depth, and is mediated by genomically divergent microorganisms.</title>
        <authorList>
            <person name="Diamond S."/>
            <person name="Andeer P.F."/>
            <person name="Li Z."/>
            <person name="Crits-Christoph A."/>
            <person name="Burstein D."/>
            <person name="Anantharaman K."/>
            <person name="Lane K.R."/>
            <person name="Thomas B.C."/>
            <person name="Pan C."/>
            <person name="Northen T.R."/>
            <person name="Banfield J.F."/>
        </authorList>
    </citation>
    <scope>NUCLEOTIDE SEQUENCE [LARGE SCALE GENOMIC DNA]</scope>
    <source>
        <strain evidence="3">WS_11</strain>
    </source>
</reference>
<proteinExistence type="predicted"/>